<dbReference type="PANTHER" id="PTHR39087:SF2">
    <property type="entry name" value="UPF0104 MEMBRANE PROTEIN MJ1595"/>
    <property type="match status" value="1"/>
</dbReference>
<reference evidence="7 8" key="1">
    <citation type="submission" date="2024-06" db="EMBL/GenBank/DDBJ databases">
        <title>The Natural Products Discovery Center: Release of the First 8490 Sequenced Strains for Exploring Actinobacteria Biosynthetic Diversity.</title>
        <authorList>
            <person name="Kalkreuter E."/>
            <person name="Kautsar S.A."/>
            <person name="Yang D."/>
            <person name="Bader C.D."/>
            <person name="Teijaro C.N."/>
            <person name="Fluegel L."/>
            <person name="Davis C.M."/>
            <person name="Simpson J.R."/>
            <person name="Lauterbach L."/>
            <person name="Steele A.D."/>
            <person name="Gui C."/>
            <person name="Meng S."/>
            <person name="Li G."/>
            <person name="Viehrig K."/>
            <person name="Ye F."/>
            <person name="Su P."/>
            <person name="Kiefer A.F."/>
            <person name="Nichols A."/>
            <person name="Cepeda A.J."/>
            <person name="Yan W."/>
            <person name="Fan B."/>
            <person name="Jiang Y."/>
            <person name="Adhikari A."/>
            <person name="Zheng C.-J."/>
            <person name="Schuster L."/>
            <person name="Cowan T.M."/>
            <person name="Smanski M.J."/>
            <person name="Chevrette M.G."/>
            <person name="De Carvalho L.P.S."/>
            <person name="Shen B."/>
        </authorList>
    </citation>
    <scope>NUCLEOTIDE SEQUENCE [LARGE SCALE GENOMIC DNA]</scope>
    <source>
        <strain evidence="7 8">NPDC050100</strain>
    </source>
</reference>
<dbReference type="PANTHER" id="PTHR39087">
    <property type="entry name" value="UPF0104 MEMBRANE PROTEIN MJ1595"/>
    <property type="match status" value="1"/>
</dbReference>
<evidence type="ECO:0000256" key="5">
    <source>
        <dbReference type="ARBA" id="ARBA00023136"/>
    </source>
</evidence>
<feature type="transmembrane region" description="Helical" evidence="6">
    <location>
        <begin position="188"/>
        <end position="208"/>
    </location>
</feature>
<keyword evidence="5 6" id="KW-0472">Membrane</keyword>
<feature type="transmembrane region" description="Helical" evidence="6">
    <location>
        <begin position="523"/>
        <end position="547"/>
    </location>
</feature>
<dbReference type="SUPFAM" id="SSF56112">
    <property type="entry name" value="Protein kinase-like (PK-like)"/>
    <property type="match status" value="1"/>
</dbReference>
<feature type="transmembrane region" description="Helical" evidence="6">
    <location>
        <begin position="67"/>
        <end position="89"/>
    </location>
</feature>
<comment type="caution">
    <text evidence="7">The sequence shown here is derived from an EMBL/GenBank/DDBJ whole genome shotgun (WGS) entry which is preliminary data.</text>
</comment>
<evidence type="ECO:0000256" key="3">
    <source>
        <dbReference type="ARBA" id="ARBA00022692"/>
    </source>
</evidence>
<feature type="transmembrane region" description="Helical" evidence="6">
    <location>
        <begin position="764"/>
        <end position="785"/>
    </location>
</feature>
<feature type="transmembrane region" description="Helical" evidence="6">
    <location>
        <begin position="26"/>
        <end position="47"/>
    </location>
</feature>
<comment type="subcellular location">
    <subcellularLocation>
        <location evidence="1">Cell membrane</location>
        <topology evidence="1">Multi-pass membrane protein</topology>
    </subcellularLocation>
</comment>
<feature type="transmembrane region" description="Helical" evidence="6">
    <location>
        <begin position="600"/>
        <end position="622"/>
    </location>
</feature>
<dbReference type="NCBIfam" id="TIGR00374">
    <property type="entry name" value="flippase-like domain"/>
    <property type="match status" value="1"/>
</dbReference>
<organism evidence="7 8">
    <name type="scientific">Microtetraspora glauca</name>
    <dbReference type="NCBI Taxonomy" id="1996"/>
    <lineage>
        <taxon>Bacteria</taxon>
        <taxon>Bacillati</taxon>
        <taxon>Actinomycetota</taxon>
        <taxon>Actinomycetes</taxon>
        <taxon>Streptosporangiales</taxon>
        <taxon>Streptosporangiaceae</taxon>
        <taxon>Microtetraspora</taxon>
    </lineage>
</organism>
<dbReference type="Proteomes" id="UP001551675">
    <property type="component" value="Unassembled WGS sequence"/>
</dbReference>
<dbReference type="InterPro" id="IPR022791">
    <property type="entry name" value="L-PG_synthase/AglD"/>
</dbReference>
<name>A0ABV3GML7_MICGL</name>
<feature type="transmembrane region" description="Helical" evidence="6">
    <location>
        <begin position="684"/>
        <end position="706"/>
    </location>
</feature>
<evidence type="ECO:0000256" key="4">
    <source>
        <dbReference type="ARBA" id="ARBA00022989"/>
    </source>
</evidence>
<evidence type="ECO:0000256" key="6">
    <source>
        <dbReference type="SAM" id="Phobius"/>
    </source>
</evidence>
<sequence length="791" mass="84275">METPDRGVVLVVEPLLPQRIRRPSDALRFLLTLVALVAVVLLALALQRTLNGLETDVQAGTGRAPDVLSSASGLLGGIFVLVVPVAFAVERVFHRDGMRVTQGLIAAILALLISYSLDEWLIGSGPLELKQLLTGGRDVEPLNTVLTPAVAYATAVRMSRRPRWRALMAAAIVLDVFALFTATRVTALGVMVTYLVGLAVGFGTLYGIGSANTRPPGSAVVAALRRLGFVPVSARRVEDDSSGSRRYLVGLADKSHLDVTVLDRDRQVAGIAYRLWRRVWLHPDTRRRAIRSLRAELEREALMAYAAQAAGANLPRLLGTSEVGTEAALLAYEHVGSRSLEELSDDEIDDALLAQIWEQVRLLQAHRLAHRHLTGESIHVDKDGRVLLVDARSGEIAAGDLLLRLDLAQLLAYLGLRVGPERSVASAAAVLGADTLAGALPLLQRIALSRGTRAAARKEKNLLPALREQIVALKPQVEVDEVRLERFQPKTLVTIIASAIAAYILLSQISQVNLFSVVTSANWAWGGVALVGAGLSYVAAAIMLRGFVPEHLPLGPTVLAQFAASFVKLVAPAAVGGVAINTRYLQKRGIPSGPAVASVGASQLIGLMFHLMLLLFFGYITGTQAAPSLTPSRGLLIALLATAVLCLIVLAVRPLRRFVTVRLRAMFSGVVPRLLDVLQSPSKIFEAVGGTLLLTIAFVACLYACVRAFGGDLSFAAIAVVFLTANAIGSAAPTPGGLGAVEAALSVGLTVAGMDRSVALSAVLLYRLMTFWLPVLPGWASFAWLQRHNAL</sequence>
<dbReference type="Pfam" id="PF03706">
    <property type="entry name" value="LPG_synthase_TM"/>
    <property type="match status" value="1"/>
</dbReference>
<evidence type="ECO:0000256" key="1">
    <source>
        <dbReference type="ARBA" id="ARBA00004651"/>
    </source>
</evidence>
<proteinExistence type="predicted"/>
<keyword evidence="3 6" id="KW-0812">Transmembrane</keyword>
<feature type="transmembrane region" description="Helical" evidence="6">
    <location>
        <begin position="492"/>
        <end position="511"/>
    </location>
</feature>
<feature type="transmembrane region" description="Helical" evidence="6">
    <location>
        <begin position="634"/>
        <end position="652"/>
    </location>
</feature>
<evidence type="ECO:0000313" key="8">
    <source>
        <dbReference type="Proteomes" id="UP001551675"/>
    </source>
</evidence>
<feature type="transmembrane region" description="Helical" evidence="6">
    <location>
        <begin position="166"/>
        <end position="182"/>
    </location>
</feature>
<dbReference type="RefSeq" id="WP_061260011.1">
    <property type="nucleotide sequence ID" value="NZ_JBFALK010000018.1"/>
</dbReference>
<dbReference type="InterPro" id="IPR011009">
    <property type="entry name" value="Kinase-like_dom_sf"/>
</dbReference>
<keyword evidence="8" id="KW-1185">Reference proteome</keyword>
<feature type="transmembrane region" description="Helical" evidence="6">
    <location>
        <begin position="713"/>
        <end position="732"/>
    </location>
</feature>
<dbReference type="EMBL" id="JBFALK010000018">
    <property type="protein sequence ID" value="MEV0972873.1"/>
    <property type="molecule type" value="Genomic_DNA"/>
</dbReference>
<keyword evidence="2" id="KW-1003">Cell membrane</keyword>
<protein>
    <submittedName>
        <fullName evidence="7">Flippase-like domain-containing protein</fullName>
    </submittedName>
</protein>
<keyword evidence="4 6" id="KW-1133">Transmembrane helix</keyword>
<gene>
    <name evidence="7" type="ORF">AB0I59_30070</name>
</gene>
<evidence type="ECO:0000256" key="2">
    <source>
        <dbReference type="ARBA" id="ARBA00022475"/>
    </source>
</evidence>
<evidence type="ECO:0000313" key="7">
    <source>
        <dbReference type="EMBL" id="MEV0972873.1"/>
    </source>
</evidence>
<accession>A0ABV3GML7</accession>
<feature type="transmembrane region" description="Helical" evidence="6">
    <location>
        <begin position="559"/>
        <end position="580"/>
    </location>
</feature>